<dbReference type="Proteomes" id="UP000031838">
    <property type="component" value="Chromosome 1"/>
</dbReference>
<proteinExistence type="inferred from homology"/>
<dbReference type="Gene3D" id="2.70.98.10">
    <property type="match status" value="1"/>
</dbReference>
<reference evidence="9 10" key="2">
    <citation type="journal article" date="2016" name="Appl. Microbiol. Biotechnol.">
        <title>Mutations improving production and secretion of extracellular lipase by Burkholderia glumae PG1.</title>
        <authorList>
            <person name="Knapp A."/>
            <person name="Voget S."/>
            <person name="Gao R."/>
            <person name="Zaburannyi N."/>
            <person name="Krysciak D."/>
            <person name="Breuer M."/>
            <person name="Hauer B."/>
            <person name="Streit W.R."/>
            <person name="Muller R."/>
            <person name="Daniel R."/>
            <person name="Jaeger K.E."/>
        </authorList>
    </citation>
    <scope>NUCLEOTIDE SEQUENCE [LARGE SCALE GENOMIC DNA]</scope>
    <source>
        <strain evidence="9 10">PG1</strain>
    </source>
</reference>
<dbReference type="InterPro" id="IPR015443">
    <property type="entry name" value="Aldose_1-epimerase"/>
</dbReference>
<dbReference type="HOGENOM" id="CLU_031753_2_0_4"/>
<comment type="pathway">
    <text evidence="1 5">Carbohydrate metabolism; hexose metabolism.</text>
</comment>
<feature type="binding site" evidence="7">
    <location>
        <position position="261"/>
    </location>
    <ligand>
        <name>beta-D-galactose</name>
        <dbReference type="ChEBI" id="CHEBI:27667"/>
    </ligand>
</feature>
<dbReference type="PANTHER" id="PTHR10091">
    <property type="entry name" value="ALDOSE-1-EPIMERASE"/>
    <property type="match status" value="1"/>
</dbReference>
<evidence type="ECO:0000256" key="6">
    <source>
        <dbReference type="PIRSR" id="PIRSR005096-1"/>
    </source>
</evidence>
<dbReference type="PANTHER" id="PTHR10091:SF0">
    <property type="entry name" value="GALACTOSE MUTAROTASE"/>
    <property type="match status" value="1"/>
</dbReference>
<sequence>MSAIQSTPAFGPAGHSVSSRPWGRLPGGDLVRLFTLRNAHGMRVAISDLGATLVSWQTPDRGGRLGEILLGFDAPAAYLDSQAYLGALVGRCSNRIAGARFTLDGIDYPLDRNDGEQCLHGGLSGFHRALWDTDMLDDALVMRLVSPEGDGGFPGNVEVQVRYALDDDGTLSIGYEARADAPTPLQLTSHPYFNLSGRPRADIDGHILTIDADRYLEVDARMIPTRLASVAGTAFDFRQSAPLGARLGWPHAQLALAGGFDHCFVLREDGGDGGVRAVARVYDPGSGRELTVLTDQPGLQLYTGNALAGAHAPRSALCLEAGAFPNQINSERAEAVVLRPGQVYRQDTRYRVAVAG</sequence>
<protein>
    <recommendedName>
        <fullName evidence="5">Aldose 1-epimerase</fullName>
        <ecNumber evidence="5">5.1.3.3</ecNumber>
    </recommendedName>
</protein>
<dbReference type="SUPFAM" id="SSF74650">
    <property type="entry name" value="Galactose mutarotase-like"/>
    <property type="match status" value="1"/>
</dbReference>
<evidence type="ECO:0000256" key="8">
    <source>
        <dbReference type="PIRSR" id="PIRSR005096-3"/>
    </source>
</evidence>
<evidence type="ECO:0000256" key="4">
    <source>
        <dbReference type="ARBA" id="ARBA00023277"/>
    </source>
</evidence>
<dbReference type="AlphaFoldDB" id="A0A0B6S1B5"/>
<dbReference type="InterPro" id="IPR011013">
    <property type="entry name" value="Gal_mutarotase_sf_dom"/>
</dbReference>
<comment type="catalytic activity">
    <reaction evidence="5">
        <text>alpha-D-glucose = beta-D-glucose</text>
        <dbReference type="Rhea" id="RHEA:10264"/>
        <dbReference type="ChEBI" id="CHEBI:15903"/>
        <dbReference type="ChEBI" id="CHEBI:17925"/>
        <dbReference type="EC" id="5.1.3.3"/>
    </reaction>
</comment>
<dbReference type="NCBIfam" id="NF008277">
    <property type="entry name" value="PRK11055.1"/>
    <property type="match status" value="1"/>
</dbReference>
<dbReference type="GO" id="GO:0005737">
    <property type="term" value="C:cytoplasm"/>
    <property type="evidence" value="ECO:0007669"/>
    <property type="project" value="TreeGrafter"/>
</dbReference>
<dbReference type="PIRSF" id="PIRSF005096">
    <property type="entry name" value="GALM"/>
    <property type="match status" value="1"/>
</dbReference>
<evidence type="ECO:0000313" key="10">
    <source>
        <dbReference type="Proteomes" id="UP000031838"/>
    </source>
</evidence>
<dbReference type="Pfam" id="PF01263">
    <property type="entry name" value="Aldose_epim"/>
    <property type="match status" value="1"/>
</dbReference>
<feature type="active site" description="Proton donor" evidence="6">
    <location>
        <position position="190"/>
    </location>
</feature>
<keyword evidence="3 5" id="KW-0413">Isomerase</keyword>
<dbReference type="OrthoDB" id="9779408at2"/>
<dbReference type="EMBL" id="CP002580">
    <property type="protein sequence ID" value="AJK46026.1"/>
    <property type="molecule type" value="Genomic_DNA"/>
</dbReference>
<feature type="binding site" evidence="8">
    <location>
        <begin position="190"/>
        <end position="192"/>
    </location>
    <ligand>
        <name>beta-D-galactose</name>
        <dbReference type="ChEBI" id="CHEBI:27667"/>
    </ligand>
</feature>
<comment type="similarity">
    <text evidence="2 5">Belongs to the aldose epimerase family.</text>
</comment>
<dbReference type="GO" id="GO:0006006">
    <property type="term" value="P:glucose metabolic process"/>
    <property type="evidence" value="ECO:0007669"/>
    <property type="project" value="TreeGrafter"/>
</dbReference>
<keyword evidence="10" id="KW-1185">Reference proteome</keyword>
<evidence type="ECO:0000256" key="5">
    <source>
        <dbReference type="PIRNR" id="PIRNR005096"/>
    </source>
</evidence>
<dbReference type="InterPro" id="IPR047215">
    <property type="entry name" value="Galactose_mutarotase-like"/>
</dbReference>
<dbReference type="EC" id="5.1.3.3" evidence="5"/>
<dbReference type="InterPro" id="IPR014718">
    <property type="entry name" value="GH-type_carb-bd"/>
</dbReference>
<dbReference type="KEGG" id="bgp:BGL_1c15100"/>
<organism evidence="9 10">
    <name type="scientific">Burkholderia plantarii</name>
    <dbReference type="NCBI Taxonomy" id="41899"/>
    <lineage>
        <taxon>Bacteria</taxon>
        <taxon>Pseudomonadati</taxon>
        <taxon>Pseudomonadota</taxon>
        <taxon>Betaproteobacteria</taxon>
        <taxon>Burkholderiales</taxon>
        <taxon>Burkholderiaceae</taxon>
        <taxon>Burkholderia</taxon>
    </lineage>
</organism>
<dbReference type="RefSeq" id="WP_042624637.1">
    <property type="nucleotide sequence ID" value="NZ_BSTO01000005.1"/>
</dbReference>
<keyword evidence="4 5" id="KW-0119">Carbohydrate metabolism</keyword>
<dbReference type="GO" id="GO:0004034">
    <property type="term" value="F:aldose 1-epimerase activity"/>
    <property type="evidence" value="ECO:0007669"/>
    <property type="project" value="UniProtKB-EC"/>
</dbReference>
<name>A0A0B6S1B5_BURPL</name>
<feature type="binding site" evidence="8">
    <location>
        <begin position="94"/>
        <end position="95"/>
    </location>
    <ligand>
        <name>beta-D-galactose</name>
        <dbReference type="ChEBI" id="CHEBI:27667"/>
    </ligand>
</feature>
<dbReference type="InterPro" id="IPR008183">
    <property type="entry name" value="Aldose_1/G6P_1-epimerase"/>
</dbReference>
<dbReference type="GO" id="GO:0033499">
    <property type="term" value="P:galactose catabolic process via UDP-galactose, Leloir pathway"/>
    <property type="evidence" value="ECO:0007669"/>
    <property type="project" value="TreeGrafter"/>
</dbReference>
<accession>A0A0B6S1B5</accession>
<gene>
    <name evidence="9" type="ORF">BGL_1c15100</name>
</gene>
<evidence type="ECO:0000313" key="9">
    <source>
        <dbReference type="EMBL" id="AJK46026.1"/>
    </source>
</evidence>
<dbReference type="KEGG" id="bpla:bpln_1g14820"/>
<evidence type="ECO:0000256" key="7">
    <source>
        <dbReference type="PIRSR" id="PIRSR005096-2"/>
    </source>
</evidence>
<dbReference type="GO" id="GO:0030246">
    <property type="term" value="F:carbohydrate binding"/>
    <property type="evidence" value="ECO:0007669"/>
    <property type="project" value="InterPro"/>
</dbReference>
<feature type="active site" description="Proton acceptor" evidence="6">
    <location>
        <position position="320"/>
    </location>
</feature>
<dbReference type="CDD" id="cd09019">
    <property type="entry name" value="galactose_mutarotase_like"/>
    <property type="match status" value="1"/>
</dbReference>
<evidence type="ECO:0000256" key="2">
    <source>
        <dbReference type="ARBA" id="ARBA00006206"/>
    </source>
</evidence>
<evidence type="ECO:0000256" key="3">
    <source>
        <dbReference type="ARBA" id="ARBA00023235"/>
    </source>
</evidence>
<evidence type="ECO:0000256" key="1">
    <source>
        <dbReference type="ARBA" id="ARBA00005028"/>
    </source>
</evidence>
<reference evidence="10" key="1">
    <citation type="submission" date="2011-03" db="EMBL/GenBank/DDBJ databases">
        <authorList>
            <person name="Voget S."/>
            <person name="Streit W.R."/>
            <person name="Jaeger K.E."/>
            <person name="Daniel R."/>
        </authorList>
    </citation>
    <scope>NUCLEOTIDE SEQUENCE [LARGE SCALE GENOMIC DNA]</scope>
    <source>
        <strain evidence="10">PG1</strain>
    </source>
</reference>
<dbReference type="UniPathway" id="UPA00242"/>